<evidence type="ECO:0000256" key="9">
    <source>
        <dbReference type="ARBA" id="ARBA00023012"/>
    </source>
</evidence>
<dbReference type="InterPro" id="IPR036890">
    <property type="entry name" value="HATPase_C_sf"/>
</dbReference>
<evidence type="ECO:0000313" key="15">
    <source>
        <dbReference type="EMBL" id="OZG52629.1"/>
    </source>
</evidence>
<dbReference type="PANTHER" id="PTHR45436">
    <property type="entry name" value="SENSOR HISTIDINE KINASE YKOH"/>
    <property type="match status" value="1"/>
</dbReference>
<reference evidence="15 16" key="1">
    <citation type="journal article" date="2017" name="BMC Genomics">
        <title>Comparative genomic and phylogenomic analyses of the Bifidobacteriaceae family.</title>
        <authorList>
            <person name="Lugli G.A."/>
            <person name="Milani C."/>
            <person name="Turroni F."/>
            <person name="Duranti S."/>
            <person name="Mancabelli L."/>
            <person name="Mangifesta M."/>
            <person name="Ferrario C."/>
            <person name="Modesto M."/>
            <person name="Mattarelli P."/>
            <person name="Jiri K."/>
            <person name="van Sinderen D."/>
            <person name="Ventura M."/>
        </authorList>
    </citation>
    <scope>NUCLEOTIDE SEQUENCE [LARGE SCALE GENOMIC DNA]</scope>
    <source>
        <strain evidence="15 16">DSM 24742</strain>
    </source>
</reference>
<dbReference type="GO" id="GO:0000155">
    <property type="term" value="F:phosphorelay sensor kinase activity"/>
    <property type="evidence" value="ECO:0007669"/>
    <property type="project" value="InterPro"/>
</dbReference>
<keyword evidence="8 12" id="KW-1133">Transmembrane helix</keyword>
<feature type="transmembrane region" description="Helical" evidence="12">
    <location>
        <begin position="106"/>
        <end position="129"/>
    </location>
</feature>
<dbReference type="Pfam" id="PF00512">
    <property type="entry name" value="HisKA"/>
    <property type="match status" value="1"/>
</dbReference>
<evidence type="ECO:0000259" key="13">
    <source>
        <dbReference type="PROSITE" id="PS50109"/>
    </source>
</evidence>
<dbReference type="SMART" id="SM00387">
    <property type="entry name" value="HATPase_c"/>
    <property type="match status" value="1"/>
</dbReference>
<comment type="subcellular location">
    <subcellularLocation>
        <location evidence="2">Cell membrane</location>
    </subcellularLocation>
</comment>
<feature type="domain" description="Histidine kinase" evidence="13">
    <location>
        <begin position="484"/>
        <end position="769"/>
    </location>
</feature>
<dbReference type="Gene3D" id="6.10.340.10">
    <property type="match status" value="1"/>
</dbReference>
<dbReference type="Gene3D" id="1.10.287.130">
    <property type="match status" value="1"/>
</dbReference>
<evidence type="ECO:0000256" key="2">
    <source>
        <dbReference type="ARBA" id="ARBA00004236"/>
    </source>
</evidence>
<keyword evidence="16" id="KW-1185">Reference proteome</keyword>
<evidence type="ECO:0000256" key="11">
    <source>
        <dbReference type="SAM" id="MobiDB-lite"/>
    </source>
</evidence>
<dbReference type="GO" id="GO:0005886">
    <property type="term" value="C:plasma membrane"/>
    <property type="evidence" value="ECO:0007669"/>
    <property type="project" value="UniProtKB-SubCell"/>
</dbReference>
<dbReference type="InterPro" id="IPR003661">
    <property type="entry name" value="HisK_dim/P_dom"/>
</dbReference>
<dbReference type="EMBL" id="MWWR01000003">
    <property type="protein sequence ID" value="OZG52629.1"/>
    <property type="molecule type" value="Genomic_DNA"/>
</dbReference>
<dbReference type="SUPFAM" id="SSF55874">
    <property type="entry name" value="ATPase domain of HSP90 chaperone/DNA topoisomerase II/histidine kinase"/>
    <property type="match status" value="1"/>
</dbReference>
<comment type="catalytic activity">
    <reaction evidence="1">
        <text>ATP + protein L-histidine = ADP + protein N-phospho-L-histidine.</text>
        <dbReference type="EC" id="2.7.13.3"/>
    </reaction>
</comment>
<dbReference type="InterPro" id="IPR005467">
    <property type="entry name" value="His_kinase_dom"/>
</dbReference>
<feature type="compositionally biased region" description="Polar residues" evidence="11">
    <location>
        <begin position="53"/>
        <end position="67"/>
    </location>
</feature>
<feature type="region of interest" description="Disordered" evidence="11">
    <location>
        <begin position="771"/>
        <end position="793"/>
    </location>
</feature>
<evidence type="ECO:0000256" key="6">
    <source>
        <dbReference type="ARBA" id="ARBA00022692"/>
    </source>
</evidence>
<comment type="caution">
    <text evidence="15">The sequence shown here is derived from an EMBL/GenBank/DDBJ whole genome shotgun (WGS) entry which is preliminary data.</text>
</comment>
<dbReference type="PRINTS" id="PR00344">
    <property type="entry name" value="BCTRLSENSOR"/>
</dbReference>
<feature type="compositionally biased region" description="Low complexity" evidence="11">
    <location>
        <begin position="254"/>
        <end position="263"/>
    </location>
</feature>
<evidence type="ECO:0000256" key="7">
    <source>
        <dbReference type="ARBA" id="ARBA00022777"/>
    </source>
</evidence>
<keyword evidence="10 12" id="KW-0472">Membrane</keyword>
<keyword evidence="5" id="KW-0808">Transferase</keyword>
<evidence type="ECO:0000256" key="1">
    <source>
        <dbReference type="ARBA" id="ARBA00000085"/>
    </source>
</evidence>
<dbReference type="SUPFAM" id="SSF158472">
    <property type="entry name" value="HAMP domain-like"/>
    <property type="match status" value="1"/>
</dbReference>
<dbReference type="CDD" id="cd00075">
    <property type="entry name" value="HATPase"/>
    <property type="match status" value="1"/>
</dbReference>
<feature type="compositionally biased region" description="Polar residues" evidence="11">
    <location>
        <begin position="1"/>
        <end position="10"/>
    </location>
</feature>
<dbReference type="InterPro" id="IPR004358">
    <property type="entry name" value="Sig_transdc_His_kin-like_C"/>
</dbReference>
<dbReference type="PANTHER" id="PTHR45436:SF5">
    <property type="entry name" value="SENSOR HISTIDINE KINASE TRCS"/>
    <property type="match status" value="1"/>
</dbReference>
<name>A0A261F0I5_9BIFI</name>
<evidence type="ECO:0000256" key="10">
    <source>
        <dbReference type="ARBA" id="ARBA00023136"/>
    </source>
</evidence>
<gene>
    <name evidence="15" type="ORF">PSRA_0361</name>
</gene>
<dbReference type="Pfam" id="PF00672">
    <property type="entry name" value="HAMP"/>
    <property type="match status" value="1"/>
</dbReference>
<evidence type="ECO:0000256" key="12">
    <source>
        <dbReference type="SAM" id="Phobius"/>
    </source>
</evidence>
<dbReference type="SMART" id="SM00388">
    <property type="entry name" value="HisKA"/>
    <property type="match status" value="1"/>
</dbReference>
<evidence type="ECO:0000256" key="8">
    <source>
        <dbReference type="ARBA" id="ARBA00022989"/>
    </source>
</evidence>
<keyword evidence="7 15" id="KW-0418">Kinase</keyword>
<evidence type="ECO:0000259" key="14">
    <source>
        <dbReference type="PROSITE" id="PS50885"/>
    </source>
</evidence>
<dbReference type="CDD" id="cd00082">
    <property type="entry name" value="HisKA"/>
    <property type="match status" value="1"/>
</dbReference>
<evidence type="ECO:0000256" key="5">
    <source>
        <dbReference type="ARBA" id="ARBA00022679"/>
    </source>
</evidence>
<dbReference type="Proteomes" id="UP000216725">
    <property type="component" value="Unassembled WGS sequence"/>
</dbReference>
<feature type="compositionally biased region" description="Polar residues" evidence="11">
    <location>
        <begin position="30"/>
        <end position="40"/>
    </location>
</feature>
<evidence type="ECO:0000256" key="3">
    <source>
        <dbReference type="ARBA" id="ARBA00012438"/>
    </source>
</evidence>
<sequence>MNQENPSSWSGPDGDAPGDASEQPMREAEATQQVAQQNAPTAPMPSDGAAHTLGTSSCTGADDSQSAAGHGPAPAPAPKKPKNAQDGKSRRTIKQRIAHGFDSMSLSFKLVSMVILVVLLAECVLGIAIRRLVGQYILDKTDNQLSQQAQLVFNNYQQLLGNGPSPRSYSLTDYFLQIRDTDGDIISTMTPSMRDGIVSQPNLDSLDLTAVDYSEPFTVPASVTVPDGVQISAKELASAKQDWRVEAFQIIRAGDPGSSSQQSDGGGYNNSDYTGSGTGAANSADGSTAASTVSSVMDAADTYATATQNAEDSYVASDAMAFDAVASDGVTLKAVDTSVTPSDVDTLNTYFADSGIVASTAGDATASSQGTVIGIAYIGLSLRDVYETTDMITQYFAIAGICTLLAAGALAIMFTRGALLPLKRMEKTAAKIAAGDLSERVQDLPPNTEVGSLAASLNTMLVQIERSFKEQEKTTSKMKQFVSDASHELRTPLATIHGYAELYKMQRAATDGKNPEQILGYADDAIDHIEHSSERMSALVEDLLSLARLDEGRGIEFKPGVRMDEIISGSAEDLHALDPERTVRMGSVDVTGSVPPVEGADGSDDAVRFDITDAPMPVVSMVGDSMRLHQVLTNIIGNIHRYTPADSPVELGATVVMAPDGGDLAEKPSTEGSLYEFIESLGQQTTDKPWRQYAVVVVNDHGPGMKPDQRERIFERFYTADPSRARLKGGTGLGMAIVQSVVKAHHGLICATRTPGGGLTYSIVIPVDAGQEPGRPAVQPQRNREANGGGRAK</sequence>
<dbReference type="SMART" id="SM00304">
    <property type="entry name" value="HAMP"/>
    <property type="match status" value="1"/>
</dbReference>
<keyword evidence="4" id="KW-0597">Phosphoprotein</keyword>
<dbReference type="FunFam" id="1.10.287.130:FF:000001">
    <property type="entry name" value="Two-component sensor histidine kinase"/>
    <property type="match status" value="1"/>
</dbReference>
<dbReference type="InterPro" id="IPR003594">
    <property type="entry name" value="HATPase_dom"/>
</dbReference>
<accession>A0A261F0I5</accession>
<evidence type="ECO:0000256" key="4">
    <source>
        <dbReference type="ARBA" id="ARBA00022553"/>
    </source>
</evidence>
<dbReference type="PROSITE" id="PS50109">
    <property type="entry name" value="HIS_KIN"/>
    <property type="match status" value="1"/>
</dbReference>
<dbReference type="InterPro" id="IPR003660">
    <property type="entry name" value="HAMP_dom"/>
</dbReference>
<dbReference type="CDD" id="cd06225">
    <property type="entry name" value="HAMP"/>
    <property type="match status" value="1"/>
</dbReference>
<organism evidence="15 16">
    <name type="scientific">Pseudoscardovia radai</name>
    <dbReference type="NCBI Taxonomy" id="987066"/>
    <lineage>
        <taxon>Bacteria</taxon>
        <taxon>Bacillati</taxon>
        <taxon>Actinomycetota</taxon>
        <taxon>Actinomycetes</taxon>
        <taxon>Bifidobacteriales</taxon>
        <taxon>Bifidobacteriaceae</taxon>
        <taxon>Pseudoscardovia</taxon>
    </lineage>
</organism>
<dbReference type="Gene3D" id="3.30.565.10">
    <property type="entry name" value="Histidine kinase-like ATPase, C-terminal domain"/>
    <property type="match status" value="1"/>
</dbReference>
<dbReference type="Pfam" id="PF02518">
    <property type="entry name" value="HATPase_c"/>
    <property type="match status" value="1"/>
</dbReference>
<dbReference type="PROSITE" id="PS50885">
    <property type="entry name" value="HAMP"/>
    <property type="match status" value="1"/>
</dbReference>
<keyword evidence="9" id="KW-0902">Two-component regulatory system</keyword>
<proteinExistence type="predicted"/>
<feature type="transmembrane region" description="Helical" evidence="12">
    <location>
        <begin position="395"/>
        <end position="415"/>
    </location>
</feature>
<dbReference type="InterPro" id="IPR036097">
    <property type="entry name" value="HisK_dim/P_sf"/>
</dbReference>
<feature type="region of interest" description="Disordered" evidence="11">
    <location>
        <begin position="1"/>
        <end position="91"/>
    </location>
</feature>
<protein>
    <recommendedName>
        <fullName evidence="3">histidine kinase</fullName>
        <ecNumber evidence="3">2.7.13.3</ecNumber>
    </recommendedName>
</protein>
<feature type="region of interest" description="Disordered" evidence="11">
    <location>
        <begin position="253"/>
        <end position="274"/>
    </location>
</feature>
<dbReference type="SUPFAM" id="SSF47384">
    <property type="entry name" value="Homodimeric domain of signal transducing histidine kinase"/>
    <property type="match status" value="1"/>
</dbReference>
<feature type="domain" description="HAMP" evidence="14">
    <location>
        <begin position="416"/>
        <end position="469"/>
    </location>
</feature>
<evidence type="ECO:0000313" key="16">
    <source>
        <dbReference type="Proteomes" id="UP000216725"/>
    </source>
</evidence>
<dbReference type="AlphaFoldDB" id="A0A261F0I5"/>
<dbReference type="EC" id="2.7.13.3" evidence="3"/>
<dbReference type="InterPro" id="IPR050428">
    <property type="entry name" value="TCS_sensor_his_kinase"/>
</dbReference>
<keyword evidence="6 12" id="KW-0812">Transmembrane</keyword>